<dbReference type="InterPro" id="IPR029063">
    <property type="entry name" value="SAM-dependent_MTases_sf"/>
</dbReference>
<keyword evidence="3" id="KW-0949">S-adenosyl-L-methionine</keyword>
<keyword evidence="1 4" id="KW-0489">Methyltransferase</keyword>
<name>A0A1H5Y5Z6_9ACTN</name>
<evidence type="ECO:0000313" key="4">
    <source>
        <dbReference type="EMBL" id="SEG19117.1"/>
    </source>
</evidence>
<protein>
    <submittedName>
        <fullName evidence="4">Predicted O-methyltransferase YrrM</fullName>
    </submittedName>
</protein>
<dbReference type="PANTHER" id="PTHR10509">
    <property type="entry name" value="O-METHYLTRANSFERASE-RELATED"/>
    <property type="match status" value="1"/>
</dbReference>
<dbReference type="CDD" id="cd02440">
    <property type="entry name" value="AdoMet_MTases"/>
    <property type="match status" value="1"/>
</dbReference>
<dbReference type="Gene3D" id="3.40.50.150">
    <property type="entry name" value="Vaccinia Virus protein VP39"/>
    <property type="match status" value="1"/>
</dbReference>
<accession>A0A1H5Y5Z6</accession>
<organism evidence="4 5">
    <name type="scientific">Nonomuraea solani</name>
    <dbReference type="NCBI Taxonomy" id="1144553"/>
    <lineage>
        <taxon>Bacteria</taxon>
        <taxon>Bacillati</taxon>
        <taxon>Actinomycetota</taxon>
        <taxon>Actinomycetes</taxon>
        <taxon>Streptosporangiales</taxon>
        <taxon>Streptosporangiaceae</taxon>
        <taxon>Nonomuraea</taxon>
    </lineage>
</organism>
<keyword evidence="2 4" id="KW-0808">Transferase</keyword>
<dbReference type="RefSeq" id="WP_327536224.1">
    <property type="nucleotide sequence ID" value="NZ_FNVT01000002.1"/>
</dbReference>
<evidence type="ECO:0000256" key="2">
    <source>
        <dbReference type="ARBA" id="ARBA00022679"/>
    </source>
</evidence>
<dbReference type="AlphaFoldDB" id="A0A1H5Y5Z6"/>
<dbReference type="GO" id="GO:0032259">
    <property type="term" value="P:methylation"/>
    <property type="evidence" value="ECO:0007669"/>
    <property type="project" value="UniProtKB-KW"/>
</dbReference>
<dbReference type="InterPro" id="IPR002935">
    <property type="entry name" value="SAM_O-MeTrfase"/>
</dbReference>
<dbReference type="SUPFAM" id="SSF53335">
    <property type="entry name" value="S-adenosyl-L-methionine-dependent methyltransferases"/>
    <property type="match status" value="1"/>
</dbReference>
<evidence type="ECO:0000313" key="5">
    <source>
        <dbReference type="Proteomes" id="UP000236732"/>
    </source>
</evidence>
<dbReference type="EMBL" id="FNVT01000002">
    <property type="protein sequence ID" value="SEG19117.1"/>
    <property type="molecule type" value="Genomic_DNA"/>
</dbReference>
<dbReference type="Proteomes" id="UP000236732">
    <property type="component" value="Unassembled WGS sequence"/>
</dbReference>
<dbReference type="InterPro" id="IPR050362">
    <property type="entry name" value="Cation-dep_OMT"/>
</dbReference>
<evidence type="ECO:0000256" key="3">
    <source>
        <dbReference type="ARBA" id="ARBA00022691"/>
    </source>
</evidence>
<dbReference type="GO" id="GO:0008171">
    <property type="term" value="F:O-methyltransferase activity"/>
    <property type="evidence" value="ECO:0007669"/>
    <property type="project" value="InterPro"/>
</dbReference>
<dbReference type="GO" id="GO:0008757">
    <property type="term" value="F:S-adenosylmethionine-dependent methyltransferase activity"/>
    <property type="evidence" value="ECO:0007669"/>
    <property type="project" value="TreeGrafter"/>
</dbReference>
<gene>
    <name evidence="4" type="ORF">SAMN05444920_102144</name>
</gene>
<evidence type="ECO:0000256" key="1">
    <source>
        <dbReference type="ARBA" id="ARBA00022603"/>
    </source>
</evidence>
<reference evidence="4 5" key="1">
    <citation type="submission" date="2016-10" db="EMBL/GenBank/DDBJ databases">
        <authorList>
            <person name="de Groot N.N."/>
        </authorList>
    </citation>
    <scope>NUCLEOTIDE SEQUENCE [LARGE SCALE GENOMIC DNA]</scope>
    <source>
        <strain evidence="4 5">CGMCC 4.7037</strain>
    </source>
</reference>
<sequence>MKPYGGAGAQVLRLPLPGAPGECRDDCPAKSEFAELAALVRAADLDRGLDIFAPPTRPRALAWYRWMVGHQAAFLEWQLLRETLADADPVPAEAAVRLLDLYSVLLLYSGSCPPEIYEQSIRPRMTEWHPAFSGEWARDYRGLPYLLKQAADESPSDVRPAMRRNLRVHTAVAARLVPQGGSLLQDAGRRAGDDPSTEESDLYDDFFLTQRAPVCAHATRLQLLYRLIKIIADLAGSGLYYLDRPVSASAPDDDRQDIADLERTTSRLLKQQVRNLVAVPESTAAQRPAPPASAPLAPISGGIMTLPKDVEVTDELRRYMVDHGSPPDDVAEELIARTNELGDIAEMQIPPEQGSLLTLLAQLVGARSVVEVGAFTGYSTLCLARGLRPDGHVLTCDLSREWTDIGREAWRRAGVEDRIEVRLGPASETLAGLPEEPSVDLAFIDADKPRYIGYWEQLVPRMRPGGIIAVDNVFYGGDVVDEEAVGNAAAIRAFNDHAQADPRMEQVMLPIADGLTLARKPLATTGDRR</sequence>
<dbReference type="PANTHER" id="PTHR10509:SF14">
    <property type="entry name" value="CAFFEOYL-COA O-METHYLTRANSFERASE 3-RELATED"/>
    <property type="match status" value="1"/>
</dbReference>
<keyword evidence="5" id="KW-1185">Reference proteome</keyword>
<dbReference type="Pfam" id="PF01596">
    <property type="entry name" value="Methyltransf_3"/>
    <property type="match status" value="1"/>
</dbReference>
<proteinExistence type="predicted"/>
<dbReference type="PROSITE" id="PS51682">
    <property type="entry name" value="SAM_OMT_I"/>
    <property type="match status" value="1"/>
</dbReference>